<keyword evidence="7" id="KW-1185">Reference proteome</keyword>
<evidence type="ECO:0000256" key="1">
    <source>
        <dbReference type="ARBA" id="ARBA00006432"/>
    </source>
</evidence>
<dbReference type="Proteomes" id="UP000672032">
    <property type="component" value="Chromosome 2"/>
</dbReference>
<dbReference type="OrthoDB" id="1706066at2759"/>
<feature type="compositionally biased region" description="Low complexity" evidence="2">
    <location>
        <begin position="440"/>
        <end position="453"/>
    </location>
</feature>
<dbReference type="EMBL" id="CP063406">
    <property type="protein sequence ID" value="QSZ31526.1"/>
    <property type="molecule type" value="Genomic_DNA"/>
</dbReference>
<dbReference type="GO" id="GO:0050218">
    <property type="term" value="F:propionate-CoA ligase activity"/>
    <property type="evidence" value="ECO:0007669"/>
    <property type="project" value="TreeGrafter"/>
</dbReference>
<dbReference type="InterPro" id="IPR025110">
    <property type="entry name" value="AMP-bd_C"/>
</dbReference>
<sequence length="718" mass="77977">MPLHPQDEVQHQSLSDPQSFWAKQASRLHWHTTPARILAEKTKTLKSGAEHKHWEWFGDGEISTCFNCVDRHVLAGNGEETAILWDSPVTGSKEKITYTELLRDVEVFAGVLREEGVKRGDVVLVYMPMIPAALVGTLAISRLGAIHAVVFGGFASASLAQRIEASKPVVILTASCGIDGAKPPLSYKPFITEAVALSSHTPTKTIIWQREQLRWENPNQESGERNWQRLVKSAASRGIKAGCVPVKSTDGLYIIYTSGTTGLPKGVLREAGGHAVGLSLSISYIFGIHGPGDVMFCASDIGWVVGHSYILYAPLLAGAATVLFEGKPVGTPNAGTLWRIIDEYKVNALFTAPTALRAIRRDDPENKLFKEIGERGGLETLRALFLAGERSEPSIITMYQELLTQYAAKGANVIDNWWSSESGSPMTGIALSPHSGLSRTPTHPTTPILPIKPGSAGKPLPGFDVRIVDDSGDEVPRGTMGNIVLGIPLAPTGFRTLWEDEERFYKGYLKRFGGRWIDTGDAGMLDEGGWVSVMSRSDDIINVAAHRLSTGAIEQAISTHPLVTECCVVGIPDPLKGHMPFAFITLSTPAHAASASASAIPDTRLEEEMQGLVTRHIGAIARLGGIIQGRNMIPKTRSGKTLRRVLRELLENEYHGEGGKKKKVDVPATIEDESVVEVARGKIREYFEMKGRERGEKSGNGNGVGEQRKGSQTRRAKL</sequence>
<evidence type="ECO:0000259" key="5">
    <source>
        <dbReference type="Pfam" id="PF16177"/>
    </source>
</evidence>
<protein>
    <recommendedName>
        <fullName evidence="8">AMP-dependent synthetase/ligase domain-containing protein</fullName>
    </recommendedName>
</protein>
<dbReference type="Pfam" id="PF00501">
    <property type="entry name" value="AMP-binding"/>
    <property type="match status" value="1"/>
</dbReference>
<evidence type="ECO:0000259" key="4">
    <source>
        <dbReference type="Pfam" id="PF13193"/>
    </source>
</evidence>
<organism evidence="6 7">
    <name type="scientific">Monilinia vaccinii-corymbosi</name>
    <dbReference type="NCBI Taxonomy" id="61207"/>
    <lineage>
        <taxon>Eukaryota</taxon>
        <taxon>Fungi</taxon>
        <taxon>Dikarya</taxon>
        <taxon>Ascomycota</taxon>
        <taxon>Pezizomycotina</taxon>
        <taxon>Leotiomycetes</taxon>
        <taxon>Helotiales</taxon>
        <taxon>Sclerotiniaceae</taxon>
        <taxon>Monilinia</taxon>
    </lineage>
</organism>
<dbReference type="PANTHER" id="PTHR43347">
    <property type="entry name" value="ACYL-COA SYNTHETASE"/>
    <property type="match status" value="1"/>
</dbReference>
<dbReference type="Gene3D" id="3.40.50.12780">
    <property type="entry name" value="N-terminal domain of ligase-like"/>
    <property type="match status" value="1"/>
</dbReference>
<dbReference type="PANTHER" id="PTHR43347:SF3">
    <property type="entry name" value="ACYL-COA SYNTHETASE SHORT-CHAIN FAMILY MEMBER 3, MITOCHONDRIAL"/>
    <property type="match status" value="1"/>
</dbReference>
<dbReference type="InterPro" id="IPR045851">
    <property type="entry name" value="AMP-bd_C_sf"/>
</dbReference>
<dbReference type="Gene3D" id="3.30.300.30">
    <property type="match status" value="1"/>
</dbReference>
<feature type="region of interest" description="Disordered" evidence="2">
    <location>
        <begin position="689"/>
        <end position="718"/>
    </location>
</feature>
<comment type="similarity">
    <text evidence="1">Belongs to the ATP-dependent AMP-binding enzyme family.</text>
</comment>
<dbReference type="InterPro" id="IPR000873">
    <property type="entry name" value="AMP-dep_synth/lig_dom"/>
</dbReference>
<name>A0A8A3P6W5_9HELO</name>
<evidence type="ECO:0008006" key="8">
    <source>
        <dbReference type="Google" id="ProtNLM"/>
    </source>
</evidence>
<evidence type="ECO:0000259" key="3">
    <source>
        <dbReference type="Pfam" id="PF00501"/>
    </source>
</evidence>
<feature type="domain" description="AMP-binding enzyme C-terminal" evidence="4">
    <location>
        <begin position="553"/>
        <end position="640"/>
    </location>
</feature>
<dbReference type="InterPro" id="IPR032387">
    <property type="entry name" value="ACAS_N"/>
</dbReference>
<gene>
    <name evidence="6" type="ORF">DSL72_001093</name>
</gene>
<feature type="domain" description="AMP-dependent synthetase/ligase" evidence="3">
    <location>
        <begin position="75"/>
        <end position="486"/>
    </location>
</feature>
<dbReference type="Pfam" id="PF16177">
    <property type="entry name" value="ACAS_N"/>
    <property type="match status" value="1"/>
</dbReference>
<feature type="region of interest" description="Disordered" evidence="2">
    <location>
        <begin position="433"/>
        <end position="454"/>
    </location>
</feature>
<accession>A0A8A3P6W5</accession>
<dbReference type="InterPro" id="IPR020845">
    <property type="entry name" value="AMP-binding_CS"/>
</dbReference>
<proteinExistence type="inferred from homology"/>
<dbReference type="PROSITE" id="PS00455">
    <property type="entry name" value="AMP_BINDING"/>
    <property type="match status" value="1"/>
</dbReference>
<evidence type="ECO:0000313" key="6">
    <source>
        <dbReference type="EMBL" id="QSZ31526.1"/>
    </source>
</evidence>
<evidence type="ECO:0000256" key="2">
    <source>
        <dbReference type="SAM" id="MobiDB-lite"/>
    </source>
</evidence>
<reference evidence="6" key="1">
    <citation type="submission" date="2020-10" db="EMBL/GenBank/DDBJ databases">
        <title>Genome Sequence of Monilinia vaccinii-corymbosi Sheds Light on Mummy Berry Disease Infection of Blueberry and Mating Type.</title>
        <authorList>
            <person name="Yow A.G."/>
            <person name="Zhang Y."/>
            <person name="Bansal K."/>
            <person name="Eacker S.M."/>
            <person name="Sullivan S."/>
            <person name="Liachko I."/>
            <person name="Cubeta M.A."/>
            <person name="Rollins J.A."/>
            <person name="Ashrafi H."/>
        </authorList>
    </citation>
    <scope>NUCLEOTIDE SEQUENCE</scope>
    <source>
        <strain evidence="6">RL-1</strain>
    </source>
</reference>
<evidence type="ECO:0000313" key="7">
    <source>
        <dbReference type="Proteomes" id="UP000672032"/>
    </source>
</evidence>
<dbReference type="Pfam" id="PF13193">
    <property type="entry name" value="AMP-binding_C"/>
    <property type="match status" value="1"/>
</dbReference>
<dbReference type="InterPro" id="IPR042099">
    <property type="entry name" value="ANL_N_sf"/>
</dbReference>
<dbReference type="AlphaFoldDB" id="A0A8A3P6W5"/>
<feature type="domain" description="Acetyl-coenzyme A synthetase N-terminal" evidence="5">
    <location>
        <begin position="8"/>
        <end position="68"/>
    </location>
</feature>
<dbReference type="SUPFAM" id="SSF56801">
    <property type="entry name" value="Acetyl-CoA synthetase-like"/>
    <property type="match status" value="1"/>
</dbReference>